<evidence type="ECO:0000313" key="13">
    <source>
        <dbReference type="EMBL" id="SFV05533.1"/>
    </source>
</evidence>
<dbReference type="Proteomes" id="UP000199391">
    <property type="component" value="Unassembled WGS sequence"/>
</dbReference>
<dbReference type="AlphaFoldDB" id="A0A1I7L757"/>
<evidence type="ECO:0000256" key="11">
    <source>
        <dbReference type="SAM" id="SignalP"/>
    </source>
</evidence>
<keyword evidence="3" id="KW-0813">Transport</keyword>
<dbReference type="PANTHER" id="PTHR34501">
    <property type="entry name" value="PROTEIN YDDL-RELATED"/>
    <property type="match status" value="1"/>
</dbReference>
<dbReference type="Pfam" id="PF13609">
    <property type="entry name" value="Porin_4"/>
    <property type="match status" value="1"/>
</dbReference>
<dbReference type="GO" id="GO:0046930">
    <property type="term" value="C:pore complex"/>
    <property type="evidence" value="ECO:0007669"/>
    <property type="project" value="UniProtKB-KW"/>
</dbReference>
<evidence type="ECO:0000256" key="9">
    <source>
        <dbReference type="ARBA" id="ARBA00023136"/>
    </source>
</evidence>
<evidence type="ECO:0000259" key="12">
    <source>
        <dbReference type="Pfam" id="PF13609"/>
    </source>
</evidence>
<dbReference type="PANTHER" id="PTHR34501:SF9">
    <property type="entry name" value="MAJOR OUTER MEMBRANE PROTEIN P.IA"/>
    <property type="match status" value="1"/>
</dbReference>
<keyword evidence="6 11" id="KW-0732">Signal</keyword>
<keyword evidence="8" id="KW-0626">Porin</keyword>
<dbReference type="InterPro" id="IPR050298">
    <property type="entry name" value="Gram-neg_bact_OMP"/>
</dbReference>
<gene>
    <name evidence="13" type="ORF">SAMN05216552_102417</name>
</gene>
<proteinExistence type="predicted"/>
<evidence type="ECO:0000313" key="14">
    <source>
        <dbReference type="Proteomes" id="UP000199391"/>
    </source>
</evidence>
<dbReference type="GO" id="GO:0009279">
    <property type="term" value="C:cell outer membrane"/>
    <property type="evidence" value="ECO:0007669"/>
    <property type="project" value="UniProtKB-SubCell"/>
</dbReference>
<dbReference type="EMBL" id="FPBO01000024">
    <property type="protein sequence ID" value="SFV05533.1"/>
    <property type="molecule type" value="Genomic_DNA"/>
</dbReference>
<comment type="subunit">
    <text evidence="2">Homotrimer.</text>
</comment>
<dbReference type="RefSeq" id="WP_093557794.1">
    <property type="nucleotide sequence ID" value="NZ_FPBO01000024.1"/>
</dbReference>
<evidence type="ECO:0000256" key="3">
    <source>
        <dbReference type="ARBA" id="ARBA00022448"/>
    </source>
</evidence>
<dbReference type="GO" id="GO:0006811">
    <property type="term" value="P:monoatomic ion transport"/>
    <property type="evidence" value="ECO:0007669"/>
    <property type="project" value="UniProtKB-KW"/>
</dbReference>
<evidence type="ECO:0000256" key="4">
    <source>
        <dbReference type="ARBA" id="ARBA00022452"/>
    </source>
</evidence>
<keyword evidence="10" id="KW-0998">Cell outer membrane</keyword>
<dbReference type="STRING" id="1035707.SAMN05216552_102417"/>
<feature type="signal peptide" evidence="11">
    <location>
        <begin position="1"/>
        <end position="26"/>
    </location>
</feature>
<feature type="chain" id="PRO_5011625297" evidence="11">
    <location>
        <begin position="27"/>
        <end position="377"/>
    </location>
</feature>
<reference evidence="14" key="1">
    <citation type="submission" date="2016-10" db="EMBL/GenBank/DDBJ databases">
        <authorList>
            <person name="Varghese N."/>
            <person name="Submissions S."/>
        </authorList>
    </citation>
    <scope>NUCLEOTIDE SEQUENCE [LARGE SCALE GENOMIC DNA]</scope>
    <source>
        <strain evidence="14">CGMCC 1.11014</strain>
    </source>
</reference>
<dbReference type="SUPFAM" id="SSF56935">
    <property type="entry name" value="Porins"/>
    <property type="match status" value="1"/>
</dbReference>
<evidence type="ECO:0000256" key="5">
    <source>
        <dbReference type="ARBA" id="ARBA00022692"/>
    </source>
</evidence>
<feature type="domain" description="Porin" evidence="12">
    <location>
        <begin position="13"/>
        <end position="359"/>
    </location>
</feature>
<organism evidence="13 14">
    <name type="scientific">Pseudoduganella namucuonensis</name>
    <dbReference type="NCBI Taxonomy" id="1035707"/>
    <lineage>
        <taxon>Bacteria</taxon>
        <taxon>Pseudomonadati</taxon>
        <taxon>Pseudomonadota</taxon>
        <taxon>Betaproteobacteria</taxon>
        <taxon>Burkholderiales</taxon>
        <taxon>Oxalobacteraceae</taxon>
        <taxon>Telluria group</taxon>
        <taxon>Pseudoduganella</taxon>
    </lineage>
</organism>
<keyword evidence="7" id="KW-0406">Ion transport</keyword>
<evidence type="ECO:0000256" key="8">
    <source>
        <dbReference type="ARBA" id="ARBA00023114"/>
    </source>
</evidence>
<sequence>MKNHRAHRQLALAATLAALWAGAASAADVTLYGQVDATLASRQLSGGIRTTGVNDGGMSTSHFGFRGSEDLGDGLKANFDLSGFFTVDTGVTGRFAGSPDGLLSRRATVGLSGGFGQLDVGRIGTPYFFSMILFNPFIDSAVYSPVFLHTYTGGQFPMSATPMNGPDSGASNVVQYTTPTYRGVNAKLMYAPGEVAGAAGKRRVSGNVNYYAGPLALTFAFERDTTALGTLATLPNPETSQRAYLGGATYDLGAVKLYGQLQRITQVFNAAGTDRKYTISQVGAAIPAGAGKFLLSWARSSIDLPAAGVSPYTVVPGFPALPAGVATSGVDPRRNTVTVGYDHNLSKRTDLYALLMRDAYTGLATGRSVALGIRHRY</sequence>
<evidence type="ECO:0000256" key="6">
    <source>
        <dbReference type="ARBA" id="ARBA00022729"/>
    </source>
</evidence>
<evidence type="ECO:0000256" key="1">
    <source>
        <dbReference type="ARBA" id="ARBA00004571"/>
    </source>
</evidence>
<dbReference type="CDD" id="cd00342">
    <property type="entry name" value="gram_neg_porins"/>
    <property type="match status" value="1"/>
</dbReference>
<accession>A0A1I7L757</accession>
<evidence type="ECO:0000256" key="7">
    <source>
        <dbReference type="ARBA" id="ARBA00023065"/>
    </source>
</evidence>
<dbReference type="InterPro" id="IPR023614">
    <property type="entry name" value="Porin_dom_sf"/>
</dbReference>
<protein>
    <submittedName>
        <fullName evidence="13">Outer membrane protein (Porin)</fullName>
    </submittedName>
</protein>
<keyword evidence="9" id="KW-0472">Membrane</keyword>
<evidence type="ECO:0000256" key="10">
    <source>
        <dbReference type="ARBA" id="ARBA00023237"/>
    </source>
</evidence>
<dbReference type="Gene3D" id="2.40.160.10">
    <property type="entry name" value="Porin"/>
    <property type="match status" value="1"/>
</dbReference>
<keyword evidence="14" id="KW-1185">Reference proteome</keyword>
<dbReference type="InterPro" id="IPR033900">
    <property type="entry name" value="Gram_neg_porin_domain"/>
</dbReference>
<evidence type="ECO:0000256" key="2">
    <source>
        <dbReference type="ARBA" id="ARBA00011233"/>
    </source>
</evidence>
<dbReference type="OrthoDB" id="5289162at2"/>
<keyword evidence="5" id="KW-0812">Transmembrane</keyword>
<keyword evidence="4" id="KW-1134">Transmembrane beta strand</keyword>
<comment type="subcellular location">
    <subcellularLocation>
        <location evidence="1">Cell outer membrane</location>
        <topology evidence="1">Multi-pass membrane protein</topology>
    </subcellularLocation>
</comment>
<name>A0A1I7L757_9BURK</name>
<dbReference type="GO" id="GO:0015288">
    <property type="term" value="F:porin activity"/>
    <property type="evidence" value="ECO:0007669"/>
    <property type="project" value="UniProtKB-KW"/>
</dbReference>